<gene>
    <name evidence="2" type="ORF">DXB93_06720</name>
</gene>
<evidence type="ECO:0000313" key="3">
    <source>
        <dbReference type="Proteomes" id="UP000261032"/>
    </source>
</evidence>
<accession>A0A3E3EDV3</accession>
<feature type="domain" description="Transposase DDE" evidence="1">
    <location>
        <begin position="3"/>
        <end position="72"/>
    </location>
</feature>
<reference evidence="2 3" key="1">
    <citation type="submission" date="2018-08" db="EMBL/GenBank/DDBJ databases">
        <title>A genome reference for cultivated species of the human gut microbiota.</title>
        <authorList>
            <person name="Zou Y."/>
            <person name="Xue W."/>
            <person name="Luo G."/>
        </authorList>
    </citation>
    <scope>NUCLEOTIDE SEQUENCE [LARGE SCALE GENOMIC DNA]</scope>
    <source>
        <strain evidence="2 3">OM06-4</strain>
    </source>
</reference>
<dbReference type="Proteomes" id="UP000261032">
    <property type="component" value="Unassembled WGS sequence"/>
</dbReference>
<dbReference type="InterPro" id="IPR025668">
    <property type="entry name" value="Tnp_DDE_dom"/>
</dbReference>
<organism evidence="2 3">
    <name type="scientific">Thomasclavelia ramosa</name>
    <dbReference type="NCBI Taxonomy" id="1547"/>
    <lineage>
        <taxon>Bacteria</taxon>
        <taxon>Bacillati</taxon>
        <taxon>Bacillota</taxon>
        <taxon>Erysipelotrichia</taxon>
        <taxon>Erysipelotrichales</taxon>
        <taxon>Coprobacillaceae</taxon>
        <taxon>Thomasclavelia</taxon>
    </lineage>
</organism>
<dbReference type="EMBL" id="QUSL01000008">
    <property type="protein sequence ID" value="RGD86085.1"/>
    <property type="molecule type" value="Genomic_DNA"/>
</dbReference>
<proteinExistence type="predicted"/>
<comment type="caution">
    <text evidence="2">The sequence shown here is derived from an EMBL/GenBank/DDBJ whole genome shotgun (WGS) entry which is preliminary data.</text>
</comment>
<evidence type="ECO:0000259" key="1">
    <source>
        <dbReference type="Pfam" id="PF13751"/>
    </source>
</evidence>
<evidence type="ECO:0000313" key="2">
    <source>
        <dbReference type="EMBL" id="RGD86085.1"/>
    </source>
</evidence>
<dbReference type="AlphaFoldDB" id="A0A3E3EDV3"/>
<protein>
    <recommendedName>
        <fullName evidence="1">Transposase DDE domain-containing protein</fullName>
    </recommendedName>
</protein>
<dbReference type="Pfam" id="PF13751">
    <property type="entry name" value="DDE_Tnp_1_6"/>
    <property type="match status" value="1"/>
</dbReference>
<sequence>MNYNLNKLQSKVDENLRTADGIEMKKQRSIQAEDTFGVIKQEMNYTRLRKRGSLDVKTELFLIGIAYKFKKIS</sequence>
<name>A0A3E3EDV3_9FIRM</name>